<reference evidence="3 4" key="1">
    <citation type="submission" date="2018-11" db="EMBL/GenBank/DDBJ databases">
        <authorList>
            <person name="Li F."/>
        </authorList>
    </citation>
    <scope>NUCLEOTIDE SEQUENCE [LARGE SCALE GENOMIC DNA]</scope>
    <source>
        <strain evidence="3 4">Gsoil 097</strain>
    </source>
</reference>
<dbReference type="RefSeq" id="WP_123226774.1">
    <property type="nucleotide sequence ID" value="NZ_RJSE01000005.1"/>
</dbReference>
<name>A0A3N0CL75_9ACTN</name>
<proteinExistence type="predicted"/>
<feature type="transmembrane region" description="Helical" evidence="2">
    <location>
        <begin position="52"/>
        <end position="74"/>
    </location>
</feature>
<comment type="caution">
    <text evidence="3">The sequence shown here is derived from an EMBL/GenBank/DDBJ whole genome shotgun (WGS) entry which is preliminary data.</text>
</comment>
<keyword evidence="2" id="KW-1133">Transmembrane helix</keyword>
<evidence type="ECO:0000313" key="3">
    <source>
        <dbReference type="EMBL" id="RNL64198.1"/>
    </source>
</evidence>
<protein>
    <submittedName>
        <fullName evidence="3">Uncharacterized protein</fullName>
    </submittedName>
</protein>
<feature type="compositionally biased region" description="Low complexity" evidence="1">
    <location>
        <begin position="27"/>
        <end position="37"/>
    </location>
</feature>
<sequence length="142" mass="14252">MAENTDENLTNEADAVDETAVQPTTPEVPAAPDASAVAAAPRLRDRMWSFRAMIAVAAATLLLGGAGGASLVAATNGGNDGPDRVGRFAGPGGGMDGQHRGPGGYGGPQFRQDGPQSGQQNGQQDYQQQGPQQPPAAPGSAS</sequence>
<feature type="region of interest" description="Disordered" evidence="1">
    <location>
        <begin position="69"/>
        <end position="142"/>
    </location>
</feature>
<evidence type="ECO:0000256" key="1">
    <source>
        <dbReference type="SAM" id="MobiDB-lite"/>
    </source>
</evidence>
<feature type="compositionally biased region" description="Low complexity" evidence="1">
    <location>
        <begin position="112"/>
        <end position="131"/>
    </location>
</feature>
<feature type="compositionally biased region" description="Gly residues" evidence="1">
    <location>
        <begin position="89"/>
        <end position="107"/>
    </location>
</feature>
<organism evidence="3 4">
    <name type="scientific">Nocardioides marmoriginsengisoli</name>
    <dbReference type="NCBI Taxonomy" id="661483"/>
    <lineage>
        <taxon>Bacteria</taxon>
        <taxon>Bacillati</taxon>
        <taxon>Actinomycetota</taxon>
        <taxon>Actinomycetes</taxon>
        <taxon>Propionibacteriales</taxon>
        <taxon>Nocardioidaceae</taxon>
        <taxon>Nocardioides</taxon>
    </lineage>
</organism>
<keyword evidence="2" id="KW-0472">Membrane</keyword>
<evidence type="ECO:0000256" key="2">
    <source>
        <dbReference type="SAM" id="Phobius"/>
    </source>
</evidence>
<keyword evidence="4" id="KW-1185">Reference proteome</keyword>
<accession>A0A3N0CL75</accession>
<evidence type="ECO:0000313" key="4">
    <source>
        <dbReference type="Proteomes" id="UP000267128"/>
    </source>
</evidence>
<dbReference type="AlphaFoldDB" id="A0A3N0CL75"/>
<feature type="compositionally biased region" description="Pro residues" evidence="1">
    <location>
        <begin position="132"/>
        <end position="142"/>
    </location>
</feature>
<keyword evidence="2" id="KW-0812">Transmembrane</keyword>
<dbReference type="EMBL" id="RJSE01000005">
    <property type="protein sequence ID" value="RNL64198.1"/>
    <property type="molecule type" value="Genomic_DNA"/>
</dbReference>
<gene>
    <name evidence="3" type="ORF">EFK50_06600</name>
</gene>
<dbReference type="Proteomes" id="UP000267128">
    <property type="component" value="Unassembled WGS sequence"/>
</dbReference>
<feature type="region of interest" description="Disordered" evidence="1">
    <location>
        <begin position="1"/>
        <end position="37"/>
    </location>
</feature>